<evidence type="ECO:0000313" key="13">
    <source>
        <dbReference type="Proteomes" id="UP001327225"/>
    </source>
</evidence>
<evidence type="ECO:0000256" key="10">
    <source>
        <dbReference type="PIRNR" id="PIRNR017385"/>
    </source>
</evidence>
<name>A0ABZ0ZNN3_9ACTN</name>
<evidence type="ECO:0000256" key="6">
    <source>
        <dbReference type="ARBA" id="ARBA00022967"/>
    </source>
</evidence>
<keyword evidence="8 10" id="KW-0472">Membrane</keyword>
<feature type="transmembrane region" description="Helical" evidence="11">
    <location>
        <begin position="5"/>
        <end position="25"/>
    </location>
</feature>
<evidence type="ECO:0000256" key="9">
    <source>
        <dbReference type="ARBA" id="ARBA00047816"/>
    </source>
</evidence>
<feature type="transmembrane region" description="Helical" evidence="11">
    <location>
        <begin position="45"/>
        <end position="65"/>
    </location>
</feature>
<gene>
    <name evidence="12" type="ORF">SHK19_14060</name>
</gene>
<comment type="catalytic activity">
    <reaction evidence="9 10">
        <text>4 Fe(II)-[cytochrome c] + O2 + 8 H(+)(in) = 4 Fe(III)-[cytochrome c] + 2 H2O + 4 H(+)(out)</text>
        <dbReference type="Rhea" id="RHEA:11436"/>
        <dbReference type="Rhea" id="RHEA-COMP:10350"/>
        <dbReference type="Rhea" id="RHEA-COMP:14399"/>
        <dbReference type="ChEBI" id="CHEBI:15377"/>
        <dbReference type="ChEBI" id="CHEBI:15378"/>
        <dbReference type="ChEBI" id="CHEBI:15379"/>
        <dbReference type="ChEBI" id="CHEBI:29033"/>
        <dbReference type="ChEBI" id="CHEBI:29034"/>
        <dbReference type="EC" id="7.1.1.9"/>
    </reaction>
</comment>
<sequence length="146" mass="16174">MKVEAWLFGITTIFLVLVTPAYWLITDAATDCNADPGVSCADWTGTSALVMTTLLTAMVTLYLGFHARRMDARPEDRIDGEIADGAGELGFFPPYSWWPFWCACTLGIIVLATAMTQWWMVVLGAALGVLTLSGWIFEYYRGEHAH</sequence>
<evidence type="ECO:0000256" key="3">
    <source>
        <dbReference type="ARBA" id="ARBA00006870"/>
    </source>
</evidence>
<evidence type="ECO:0000256" key="11">
    <source>
        <dbReference type="SAM" id="Phobius"/>
    </source>
</evidence>
<dbReference type="Pfam" id="PF12270">
    <property type="entry name" value="Cyt_c_ox_IV"/>
    <property type="match status" value="1"/>
</dbReference>
<evidence type="ECO:0000256" key="7">
    <source>
        <dbReference type="ARBA" id="ARBA00022989"/>
    </source>
</evidence>
<comment type="similarity">
    <text evidence="3 10">Belongs to the cytochrome c oxidase bacterial subunit CtaF family.</text>
</comment>
<dbReference type="RefSeq" id="WP_322455590.1">
    <property type="nucleotide sequence ID" value="NZ_CP141059.1"/>
</dbReference>
<evidence type="ECO:0000313" key="12">
    <source>
        <dbReference type="EMBL" id="WQQ25088.1"/>
    </source>
</evidence>
<comment type="subcellular location">
    <subcellularLocation>
        <location evidence="2">Cell membrane</location>
        <topology evidence="2">Multi-pass membrane protein</topology>
    </subcellularLocation>
</comment>
<keyword evidence="5 11" id="KW-0812">Transmembrane</keyword>
<comment type="function">
    <text evidence="1 10">Part of cytochrome c oxidase, its function is unknown.</text>
</comment>
<dbReference type="InterPro" id="IPR021050">
    <property type="entry name" value="Cyt_c_oxidase_su4_actinobac"/>
</dbReference>
<protein>
    <recommendedName>
        <fullName evidence="10">Cytochrome c oxidase polypeptide 4</fullName>
        <ecNumber evidence="10">7.1.1.9</ecNumber>
    </recommendedName>
    <alternativeName>
        <fullName evidence="10">Cytochrome aa3 subunit 4</fullName>
    </alternativeName>
    <alternativeName>
        <fullName evidence="10">Cytochrome c oxidase polypeptide IV</fullName>
    </alternativeName>
</protein>
<reference evidence="13" key="1">
    <citation type="submission" date="2023-12" db="EMBL/GenBank/DDBJ databases">
        <title>Novel species in genus Nocardioides.</title>
        <authorList>
            <person name="Zhou H."/>
        </authorList>
    </citation>
    <scope>NUCLEOTIDE SEQUENCE [LARGE SCALE GENOMIC DNA]</scope>
    <source>
        <strain evidence="13">HM61</strain>
    </source>
</reference>
<proteinExistence type="inferred from homology"/>
<evidence type="ECO:0000256" key="8">
    <source>
        <dbReference type="ARBA" id="ARBA00023136"/>
    </source>
</evidence>
<dbReference type="EC" id="7.1.1.9" evidence="10"/>
<dbReference type="EMBL" id="CP141059">
    <property type="protein sequence ID" value="WQQ25088.1"/>
    <property type="molecule type" value="Genomic_DNA"/>
</dbReference>
<dbReference type="PIRSF" id="PIRSF017385">
    <property type="entry name" value="CtaF"/>
    <property type="match status" value="1"/>
</dbReference>
<organism evidence="12 13">
    <name type="scientific">Nocardioides bizhenqiangii</name>
    <dbReference type="NCBI Taxonomy" id="3095076"/>
    <lineage>
        <taxon>Bacteria</taxon>
        <taxon>Bacillati</taxon>
        <taxon>Actinomycetota</taxon>
        <taxon>Actinomycetes</taxon>
        <taxon>Propionibacteriales</taxon>
        <taxon>Nocardioidaceae</taxon>
        <taxon>Nocardioides</taxon>
    </lineage>
</organism>
<feature type="transmembrane region" description="Helical" evidence="11">
    <location>
        <begin position="95"/>
        <end position="112"/>
    </location>
</feature>
<keyword evidence="4 10" id="KW-1003">Cell membrane</keyword>
<keyword evidence="7 11" id="KW-1133">Transmembrane helix</keyword>
<comment type="subunit">
    <text evidence="10">Associates with subunits I, II and III to form cytochrome c oxidase.</text>
</comment>
<keyword evidence="6 10" id="KW-1278">Translocase</keyword>
<feature type="transmembrane region" description="Helical" evidence="11">
    <location>
        <begin position="118"/>
        <end position="137"/>
    </location>
</feature>
<evidence type="ECO:0000256" key="1">
    <source>
        <dbReference type="ARBA" id="ARBA00002536"/>
    </source>
</evidence>
<keyword evidence="13" id="KW-1185">Reference proteome</keyword>
<evidence type="ECO:0000256" key="5">
    <source>
        <dbReference type="ARBA" id="ARBA00022692"/>
    </source>
</evidence>
<dbReference type="Proteomes" id="UP001327225">
    <property type="component" value="Chromosome"/>
</dbReference>
<evidence type="ECO:0000256" key="2">
    <source>
        <dbReference type="ARBA" id="ARBA00004651"/>
    </source>
</evidence>
<accession>A0ABZ0ZNN3</accession>
<evidence type="ECO:0000256" key="4">
    <source>
        <dbReference type="ARBA" id="ARBA00022475"/>
    </source>
</evidence>